<sequence length="120" mass="13512">MVFLCGKVSIVMTSKQRDGVAEWPFDTGFITAPQNDRLIQRCRQIHSSNPSHSNFRIKSHRKRVSAFAHGGPSFYSITSGMKYTKPAFHQICYGGLSFSCYQVVYVQAYTLHNQVKSMGG</sequence>
<keyword evidence="2" id="KW-1185">Reference proteome</keyword>
<protein>
    <submittedName>
        <fullName evidence="1">Uncharacterized protein</fullName>
    </submittedName>
</protein>
<dbReference type="EMBL" id="JAYMYR010000008">
    <property type="protein sequence ID" value="KAK7348610.1"/>
    <property type="molecule type" value="Genomic_DNA"/>
</dbReference>
<dbReference type="AlphaFoldDB" id="A0AAN9M5G2"/>
<name>A0AAN9M5G2_PHACN</name>
<accession>A0AAN9M5G2</accession>
<evidence type="ECO:0000313" key="2">
    <source>
        <dbReference type="Proteomes" id="UP001374584"/>
    </source>
</evidence>
<reference evidence="1 2" key="1">
    <citation type="submission" date="2024-01" db="EMBL/GenBank/DDBJ databases">
        <title>The genomes of 5 underutilized Papilionoideae crops provide insights into root nodulation and disease resistanc.</title>
        <authorList>
            <person name="Jiang F."/>
        </authorList>
    </citation>
    <scope>NUCLEOTIDE SEQUENCE [LARGE SCALE GENOMIC DNA]</scope>
    <source>
        <strain evidence="1">JINMINGXINNONG_FW02</strain>
        <tissue evidence="1">Leaves</tissue>
    </source>
</reference>
<comment type="caution">
    <text evidence="1">The sequence shown here is derived from an EMBL/GenBank/DDBJ whole genome shotgun (WGS) entry which is preliminary data.</text>
</comment>
<evidence type="ECO:0000313" key="1">
    <source>
        <dbReference type="EMBL" id="KAK7348610.1"/>
    </source>
</evidence>
<dbReference type="Proteomes" id="UP001374584">
    <property type="component" value="Unassembled WGS sequence"/>
</dbReference>
<organism evidence="1 2">
    <name type="scientific">Phaseolus coccineus</name>
    <name type="common">Scarlet runner bean</name>
    <name type="synonym">Phaseolus multiflorus</name>
    <dbReference type="NCBI Taxonomy" id="3886"/>
    <lineage>
        <taxon>Eukaryota</taxon>
        <taxon>Viridiplantae</taxon>
        <taxon>Streptophyta</taxon>
        <taxon>Embryophyta</taxon>
        <taxon>Tracheophyta</taxon>
        <taxon>Spermatophyta</taxon>
        <taxon>Magnoliopsida</taxon>
        <taxon>eudicotyledons</taxon>
        <taxon>Gunneridae</taxon>
        <taxon>Pentapetalae</taxon>
        <taxon>rosids</taxon>
        <taxon>fabids</taxon>
        <taxon>Fabales</taxon>
        <taxon>Fabaceae</taxon>
        <taxon>Papilionoideae</taxon>
        <taxon>50 kb inversion clade</taxon>
        <taxon>NPAAA clade</taxon>
        <taxon>indigoferoid/millettioid clade</taxon>
        <taxon>Phaseoleae</taxon>
        <taxon>Phaseolus</taxon>
    </lineage>
</organism>
<proteinExistence type="predicted"/>
<gene>
    <name evidence="1" type="ORF">VNO80_23174</name>
</gene>